<feature type="transmembrane region" description="Helical" evidence="7">
    <location>
        <begin position="60"/>
        <end position="78"/>
    </location>
</feature>
<dbReference type="RefSeq" id="WP_252470632.1">
    <property type="nucleotide sequence ID" value="NZ_JALBWM010000074.1"/>
</dbReference>
<sequence length="144" mass="15203">MSTSTLSTAQATPDNPLLPAVADLAGRIGLAAIFLLAGINKIQNYEGSAQYLAYGGLPENLLPLVIVFEIGGALALILGFQTRLVALALAGFSLITAALFHNNFADQMQFLMFFKNLAIAGGFLVVAAHGAGRFSVDQRNRNVH</sequence>
<dbReference type="AlphaFoldDB" id="A0A9X2EPZ4"/>
<keyword evidence="4 7" id="KW-0812">Transmembrane</keyword>
<keyword evidence="9" id="KW-1185">Reference proteome</keyword>
<protein>
    <submittedName>
        <fullName evidence="8">DoxX family protein</fullName>
    </submittedName>
</protein>
<dbReference type="PANTHER" id="PTHR33452:SF1">
    <property type="entry name" value="INNER MEMBRANE PROTEIN YPHA-RELATED"/>
    <property type="match status" value="1"/>
</dbReference>
<evidence type="ECO:0000256" key="5">
    <source>
        <dbReference type="ARBA" id="ARBA00022989"/>
    </source>
</evidence>
<keyword evidence="5 7" id="KW-1133">Transmembrane helix</keyword>
<dbReference type="PANTHER" id="PTHR33452">
    <property type="entry name" value="OXIDOREDUCTASE CATD-RELATED"/>
    <property type="match status" value="1"/>
</dbReference>
<proteinExistence type="inferred from homology"/>
<evidence type="ECO:0000256" key="1">
    <source>
        <dbReference type="ARBA" id="ARBA00004651"/>
    </source>
</evidence>
<dbReference type="Pfam" id="PF07681">
    <property type="entry name" value="DoxX"/>
    <property type="match status" value="1"/>
</dbReference>
<comment type="subcellular location">
    <subcellularLocation>
        <location evidence="1">Cell membrane</location>
        <topology evidence="1">Multi-pass membrane protein</topology>
    </subcellularLocation>
</comment>
<reference evidence="8" key="1">
    <citation type="journal article" date="2022" name="Arch. Microbiol.">
        <title>Microbulbifer okhotskensis sp. nov., isolated from a deep bottom sediment of the Okhotsk Sea.</title>
        <authorList>
            <person name="Romanenko L."/>
            <person name="Kurilenko V."/>
            <person name="Otstavnykh N."/>
            <person name="Velansky P."/>
            <person name="Isaeva M."/>
            <person name="Mikhailov V."/>
        </authorList>
    </citation>
    <scope>NUCLEOTIDE SEQUENCE</scope>
    <source>
        <strain evidence="8">OS29</strain>
    </source>
</reference>
<feature type="transmembrane region" description="Helical" evidence="7">
    <location>
        <begin position="113"/>
        <end position="132"/>
    </location>
</feature>
<comment type="similarity">
    <text evidence="2">Belongs to the DoxX family.</text>
</comment>
<dbReference type="Proteomes" id="UP001139028">
    <property type="component" value="Unassembled WGS sequence"/>
</dbReference>
<dbReference type="EMBL" id="JALBWM010000074">
    <property type="protein sequence ID" value="MCO1335679.1"/>
    <property type="molecule type" value="Genomic_DNA"/>
</dbReference>
<evidence type="ECO:0000313" key="9">
    <source>
        <dbReference type="Proteomes" id="UP001139028"/>
    </source>
</evidence>
<keyword evidence="6 7" id="KW-0472">Membrane</keyword>
<feature type="transmembrane region" description="Helical" evidence="7">
    <location>
        <begin position="20"/>
        <end position="39"/>
    </location>
</feature>
<evidence type="ECO:0000256" key="4">
    <source>
        <dbReference type="ARBA" id="ARBA00022692"/>
    </source>
</evidence>
<name>A0A9X2EPZ4_9GAMM</name>
<dbReference type="GO" id="GO:0005886">
    <property type="term" value="C:plasma membrane"/>
    <property type="evidence" value="ECO:0007669"/>
    <property type="project" value="UniProtKB-SubCell"/>
</dbReference>
<keyword evidence="3" id="KW-1003">Cell membrane</keyword>
<evidence type="ECO:0000313" key="8">
    <source>
        <dbReference type="EMBL" id="MCO1335679.1"/>
    </source>
</evidence>
<evidence type="ECO:0000256" key="6">
    <source>
        <dbReference type="ARBA" id="ARBA00023136"/>
    </source>
</evidence>
<accession>A0A9X2EPZ4</accession>
<comment type="caution">
    <text evidence="8">The sequence shown here is derived from an EMBL/GenBank/DDBJ whole genome shotgun (WGS) entry which is preliminary data.</text>
</comment>
<organism evidence="8 9">
    <name type="scientific">Microbulbifer okhotskensis</name>
    <dbReference type="NCBI Taxonomy" id="2926617"/>
    <lineage>
        <taxon>Bacteria</taxon>
        <taxon>Pseudomonadati</taxon>
        <taxon>Pseudomonadota</taxon>
        <taxon>Gammaproteobacteria</taxon>
        <taxon>Cellvibrionales</taxon>
        <taxon>Microbulbiferaceae</taxon>
        <taxon>Microbulbifer</taxon>
    </lineage>
</organism>
<evidence type="ECO:0000256" key="3">
    <source>
        <dbReference type="ARBA" id="ARBA00022475"/>
    </source>
</evidence>
<evidence type="ECO:0000256" key="2">
    <source>
        <dbReference type="ARBA" id="ARBA00006679"/>
    </source>
</evidence>
<evidence type="ECO:0000256" key="7">
    <source>
        <dbReference type="SAM" id="Phobius"/>
    </source>
</evidence>
<dbReference type="InterPro" id="IPR051907">
    <property type="entry name" value="DoxX-like_oxidoreductase"/>
</dbReference>
<gene>
    <name evidence="8" type="ORF">MO867_15180</name>
</gene>
<feature type="transmembrane region" description="Helical" evidence="7">
    <location>
        <begin position="84"/>
        <end position="101"/>
    </location>
</feature>
<dbReference type="InterPro" id="IPR032808">
    <property type="entry name" value="DoxX"/>
</dbReference>